<proteinExistence type="inferred from homology"/>
<dbReference type="InterPro" id="IPR036291">
    <property type="entry name" value="NAD(P)-bd_dom_sf"/>
</dbReference>
<organism evidence="4 5">
    <name type="scientific">Parafrankia colletiae</name>
    <dbReference type="NCBI Taxonomy" id="573497"/>
    <lineage>
        <taxon>Bacteria</taxon>
        <taxon>Bacillati</taxon>
        <taxon>Actinomycetota</taxon>
        <taxon>Actinomycetes</taxon>
        <taxon>Frankiales</taxon>
        <taxon>Frankiaceae</taxon>
        <taxon>Parafrankia</taxon>
    </lineage>
</organism>
<dbReference type="CDD" id="cd05233">
    <property type="entry name" value="SDR_c"/>
    <property type="match status" value="1"/>
</dbReference>
<dbReference type="InterPro" id="IPR002347">
    <property type="entry name" value="SDR_fam"/>
</dbReference>
<name>A0A1S1R7D6_9ACTN</name>
<dbReference type="PANTHER" id="PTHR43669:SF3">
    <property type="entry name" value="ALCOHOL DEHYDROGENASE, PUTATIVE (AFU_ORTHOLOGUE AFUA_3G03445)-RELATED"/>
    <property type="match status" value="1"/>
</dbReference>
<dbReference type="AlphaFoldDB" id="A0A1S1R7D6"/>
<dbReference type="Gene3D" id="3.40.50.720">
    <property type="entry name" value="NAD(P)-binding Rossmann-like Domain"/>
    <property type="match status" value="1"/>
</dbReference>
<dbReference type="Proteomes" id="UP000179627">
    <property type="component" value="Unassembled WGS sequence"/>
</dbReference>
<dbReference type="PRINTS" id="PR00080">
    <property type="entry name" value="SDRFAMILY"/>
</dbReference>
<keyword evidence="2" id="KW-0560">Oxidoreductase</keyword>
<dbReference type="RefSeq" id="WP_071082886.1">
    <property type="nucleotide sequence ID" value="NZ_MBLM01000038.1"/>
</dbReference>
<keyword evidence="5" id="KW-1185">Reference proteome</keyword>
<accession>A0A1S1R7D6</accession>
<comment type="similarity">
    <text evidence="1 3">Belongs to the short-chain dehydrogenases/reductases (SDR) family.</text>
</comment>
<dbReference type="GO" id="GO:0016491">
    <property type="term" value="F:oxidoreductase activity"/>
    <property type="evidence" value="ECO:0007669"/>
    <property type="project" value="UniProtKB-KW"/>
</dbReference>
<protein>
    <submittedName>
        <fullName evidence="4">Short-chain dehydrogenase</fullName>
    </submittedName>
</protein>
<sequence>MTSTASGGQLAGKIVAVTGATSGSGLAIARRFAAEGATMVLLARGADRLKALVDELGSDTVGLTTDVGDPDNVRGAFEAIGAQFGKLDILINNAGLHRPCPFESLADQDILAQVRTNLLGPTYTCRAAIPLLRAAGGGDIINTSSEVTIEIFPYEAVYRMTKAGLEALGQALSLEFEKEEIRVTTLIQGVALGEGGGSTDWKDNGEHTHLVWPRLQAEGTVQRVMGKHGGQTVESVADVHVFIVTRPRGQKLDVVRARSY</sequence>
<comment type="caution">
    <text evidence="4">The sequence shown here is derived from an EMBL/GenBank/DDBJ whole genome shotgun (WGS) entry which is preliminary data.</text>
</comment>
<evidence type="ECO:0000256" key="1">
    <source>
        <dbReference type="ARBA" id="ARBA00006484"/>
    </source>
</evidence>
<dbReference type="EMBL" id="MBLM01000038">
    <property type="protein sequence ID" value="OHV42888.1"/>
    <property type="molecule type" value="Genomic_DNA"/>
</dbReference>
<evidence type="ECO:0000256" key="3">
    <source>
        <dbReference type="RuleBase" id="RU000363"/>
    </source>
</evidence>
<dbReference type="Pfam" id="PF00106">
    <property type="entry name" value="adh_short"/>
    <property type="match status" value="1"/>
</dbReference>
<dbReference type="OrthoDB" id="9775296at2"/>
<gene>
    <name evidence="4" type="ORF">CC117_32815</name>
</gene>
<reference evidence="5" key="1">
    <citation type="submission" date="2016-07" db="EMBL/GenBank/DDBJ databases">
        <title>Sequence Frankia sp. strain CcI1.17.</title>
        <authorList>
            <person name="Ghodhbane-Gtari F."/>
            <person name="Swanson E."/>
            <person name="Gueddou A."/>
            <person name="Morris K."/>
            <person name="Hezbri K."/>
            <person name="Ktari A."/>
            <person name="Nouioui I."/>
            <person name="Abebe-Akele F."/>
            <person name="Simpson S."/>
            <person name="Thomas K."/>
            <person name="Gtari M."/>
            <person name="Tisa L.S."/>
            <person name="Hurst S."/>
        </authorList>
    </citation>
    <scope>NUCLEOTIDE SEQUENCE [LARGE SCALE GENOMIC DNA]</scope>
    <source>
        <strain evidence="5">Cc1.17</strain>
    </source>
</reference>
<evidence type="ECO:0000313" key="4">
    <source>
        <dbReference type="EMBL" id="OHV42888.1"/>
    </source>
</evidence>
<dbReference type="PRINTS" id="PR00081">
    <property type="entry name" value="GDHRDH"/>
</dbReference>
<dbReference type="SUPFAM" id="SSF51735">
    <property type="entry name" value="NAD(P)-binding Rossmann-fold domains"/>
    <property type="match status" value="1"/>
</dbReference>
<dbReference type="PANTHER" id="PTHR43669">
    <property type="entry name" value="5-KETO-D-GLUCONATE 5-REDUCTASE"/>
    <property type="match status" value="1"/>
</dbReference>
<evidence type="ECO:0000256" key="2">
    <source>
        <dbReference type="ARBA" id="ARBA00023002"/>
    </source>
</evidence>
<evidence type="ECO:0000313" key="5">
    <source>
        <dbReference type="Proteomes" id="UP000179627"/>
    </source>
</evidence>